<sequence length="65" mass="7400">MVTSLMVSPALGPFGHQGPPHSSKLLDFCLYLDQFFHINELSRLSMKQSKDRISIITCRVIFLMC</sequence>
<name>A0A9D4N8N3_DREPO</name>
<evidence type="ECO:0000313" key="1">
    <source>
        <dbReference type="EMBL" id="KAH3889856.1"/>
    </source>
</evidence>
<evidence type="ECO:0000313" key="2">
    <source>
        <dbReference type="Proteomes" id="UP000828390"/>
    </source>
</evidence>
<dbReference type="AlphaFoldDB" id="A0A9D4N8N3"/>
<protein>
    <submittedName>
        <fullName evidence="1">Uncharacterized protein</fullName>
    </submittedName>
</protein>
<keyword evidence="2" id="KW-1185">Reference proteome</keyword>
<gene>
    <name evidence="1" type="ORF">DPMN_013921</name>
</gene>
<reference evidence="1" key="2">
    <citation type="submission" date="2020-11" db="EMBL/GenBank/DDBJ databases">
        <authorList>
            <person name="McCartney M.A."/>
            <person name="Auch B."/>
            <person name="Kono T."/>
            <person name="Mallez S."/>
            <person name="Becker A."/>
            <person name="Gohl D.M."/>
            <person name="Silverstein K.A.T."/>
            <person name="Koren S."/>
            <person name="Bechman K.B."/>
            <person name="Herman A."/>
            <person name="Abrahante J.E."/>
            <person name="Garbe J."/>
        </authorList>
    </citation>
    <scope>NUCLEOTIDE SEQUENCE</scope>
    <source>
        <strain evidence="1">Duluth1</strain>
        <tissue evidence="1">Whole animal</tissue>
    </source>
</reference>
<proteinExistence type="predicted"/>
<dbReference type="EMBL" id="JAIWYP010000001">
    <property type="protein sequence ID" value="KAH3889856.1"/>
    <property type="molecule type" value="Genomic_DNA"/>
</dbReference>
<accession>A0A9D4N8N3</accession>
<comment type="caution">
    <text evidence="1">The sequence shown here is derived from an EMBL/GenBank/DDBJ whole genome shotgun (WGS) entry which is preliminary data.</text>
</comment>
<reference evidence="1" key="1">
    <citation type="journal article" date="2019" name="bioRxiv">
        <title>The Genome of the Zebra Mussel, Dreissena polymorpha: A Resource for Invasive Species Research.</title>
        <authorList>
            <person name="McCartney M.A."/>
            <person name="Auch B."/>
            <person name="Kono T."/>
            <person name="Mallez S."/>
            <person name="Zhang Y."/>
            <person name="Obille A."/>
            <person name="Becker A."/>
            <person name="Abrahante J.E."/>
            <person name="Garbe J."/>
            <person name="Badalamenti J.P."/>
            <person name="Herman A."/>
            <person name="Mangelson H."/>
            <person name="Liachko I."/>
            <person name="Sullivan S."/>
            <person name="Sone E.D."/>
            <person name="Koren S."/>
            <person name="Silverstein K.A.T."/>
            <person name="Beckman K.B."/>
            <person name="Gohl D.M."/>
        </authorList>
    </citation>
    <scope>NUCLEOTIDE SEQUENCE</scope>
    <source>
        <strain evidence="1">Duluth1</strain>
        <tissue evidence="1">Whole animal</tissue>
    </source>
</reference>
<dbReference type="Proteomes" id="UP000828390">
    <property type="component" value="Unassembled WGS sequence"/>
</dbReference>
<organism evidence="1 2">
    <name type="scientific">Dreissena polymorpha</name>
    <name type="common">Zebra mussel</name>
    <name type="synonym">Mytilus polymorpha</name>
    <dbReference type="NCBI Taxonomy" id="45954"/>
    <lineage>
        <taxon>Eukaryota</taxon>
        <taxon>Metazoa</taxon>
        <taxon>Spiralia</taxon>
        <taxon>Lophotrochozoa</taxon>
        <taxon>Mollusca</taxon>
        <taxon>Bivalvia</taxon>
        <taxon>Autobranchia</taxon>
        <taxon>Heteroconchia</taxon>
        <taxon>Euheterodonta</taxon>
        <taxon>Imparidentia</taxon>
        <taxon>Neoheterodontei</taxon>
        <taxon>Myida</taxon>
        <taxon>Dreissenoidea</taxon>
        <taxon>Dreissenidae</taxon>
        <taxon>Dreissena</taxon>
    </lineage>
</organism>